<accession>A0A433SEQ8</accession>
<dbReference type="Gene3D" id="2.160.10.10">
    <property type="entry name" value="Hexapeptide repeat proteins"/>
    <property type="match status" value="1"/>
</dbReference>
<reference evidence="1 2" key="1">
    <citation type="submission" date="2018-01" db="EMBL/GenBank/DDBJ databases">
        <title>Saezia sanguinis gen. nov., sp. nov., in the order Burkholderiales isolated from human blood.</title>
        <authorList>
            <person name="Medina-Pascual M.J."/>
            <person name="Valdezate S."/>
            <person name="Monzon S."/>
            <person name="Cuesta I."/>
            <person name="Carrasco G."/>
            <person name="Villalon P."/>
            <person name="Saez-Nieto J.A."/>
        </authorList>
    </citation>
    <scope>NUCLEOTIDE SEQUENCE [LARGE SCALE GENOMIC DNA]</scope>
    <source>
        <strain evidence="1 2">CNM695-12</strain>
    </source>
</reference>
<keyword evidence="1" id="KW-0012">Acyltransferase</keyword>
<dbReference type="SUPFAM" id="SSF51161">
    <property type="entry name" value="Trimeric LpxA-like enzymes"/>
    <property type="match status" value="1"/>
</dbReference>
<name>A0A433SEQ8_9BURK</name>
<keyword evidence="1" id="KW-0808">Transferase</keyword>
<dbReference type="OrthoDB" id="9803036at2"/>
<dbReference type="InterPro" id="IPR047324">
    <property type="entry name" value="LbH_gamma_CA-like"/>
</dbReference>
<dbReference type="InterPro" id="IPR001451">
    <property type="entry name" value="Hexapep"/>
</dbReference>
<proteinExistence type="predicted"/>
<evidence type="ECO:0000313" key="2">
    <source>
        <dbReference type="Proteomes" id="UP000286947"/>
    </source>
</evidence>
<dbReference type="PANTHER" id="PTHR13061">
    <property type="entry name" value="DYNACTIN SUBUNIT P25"/>
    <property type="match status" value="1"/>
</dbReference>
<gene>
    <name evidence="1" type="primary">lacA</name>
    <name evidence="1" type="ORF">CUZ56_01173</name>
</gene>
<dbReference type="CDD" id="cd04645">
    <property type="entry name" value="LbH_gamma_CA_like"/>
    <property type="match status" value="1"/>
</dbReference>
<dbReference type="PANTHER" id="PTHR13061:SF29">
    <property type="entry name" value="GAMMA CARBONIC ANHYDRASE-LIKE 1, MITOCHONDRIAL-RELATED"/>
    <property type="match status" value="1"/>
</dbReference>
<dbReference type="InterPro" id="IPR050484">
    <property type="entry name" value="Transf_Hexapept/Carb_Anhydrase"/>
</dbReference>
<evidence type="ECO:0000313" key="1">
    <source>
        <dbReference type="EMBL" id="RUS67231.1"/>
    </source>
</evidence>
<organism evidence="1 2">
    <name type="scientific">Saezia sanguinis</name>
    <dbReference type="NCBI Taxonomy" id="1965230"/>
    <lineage>
        <taxon>Bacteria</taxon>
        <taxon>Pseudomonadati</taxon>
        <taxon>Pseudomonadota</taxon>
        <taxon>Betaproteobacteria</taxon>
        <taxon>Burkholderiales</taxon>
        <taxon>Saeziaceae</taxon>
        <taxon>Saezia</taxon>
    </lineage>
</organism>
<dbReference type="GO" id="GO:0008870">
    <property type="term" value="F:galactoside O-acetyltransferase activity"/>
    <property type="evidence" value="ECO:0007669"/>
    <property type="project" value="UniProtKB-EC"/>
</dbReference>
<keyword evidence="2" id="KW-1185">Reference proteome</keyword>
<dbReference type="InterPro" id="IPR011004">
    <property type="entry name" value="Trimer_LpxA-like_sf"/>
</dbReference>
<dbReference type="EMBL" id="PQSP01000002">
    <property type="protein sequence ID" value="RUS67231.1"/>
    <property type="molecule type" value="Genomic_DNA"/>
</dbReference>
<dbReference type="RefSeq" id="WP_126979113.1">
    <property type="nucleotide sequence ID" value="NZ_PQSP01000002.1"/>
</dbReference>
<dbReference type="AlphaFoldDB" id="A0A433SEQ8"/>
<dbReference type="Proteomes" id="UP000286947">
    <property type="component" value="Unassembled WGS sequence"/>
</dbReference>
<comment type="caution">
    <text evidence="1">The sequence shown here is derived from an EMBL/GenBank/DDBJ whole genome shotgun (WGS) entry which is preliminary data.</text>
</comment>
<dbReference type="EC" id="2.3.1.18" evidence="1"/>
<sequence length="175" mass="18977">MPIYRLGEKVPQIDATAWIAPGVQIIGQAQIDAYASIWFGTVIRADNDLVHIGENSNIQDGCVVHNDKGTPVIIDANVTVGHQVMLHSCQVGQGSLIGMQSVLLSGARIGRDSLVGAGSLVTEGKVFPDGVLVMGRPARVVRELTEADRALIQESVRGYKEKAQMYMRELKEFHV</sequence>
<dbReference type="Pfam" id="PF00132">
    <property type="entry name" value="Hexapep"/>
    <property type="match status" value="1"/>
</dbReference>
<protein>
    <submittedName>
        <fullName evidence="1">Galactoside O-acetyltransferase</fullName>
        <ecNumber evidence="1">2.3.1.18</ecNumber>
    </submittedName>
</protein>